<dbReference type="InterPro" id="IPR001343">
    <property type="entry name" value="Hemolysn_Ca-bd"/>
</dbReference>
<organism evidence="1 2">
    <name type="scientific">Teichococcus vastitatis</name>
    <dbReference type="NCBI Taxonomy" id="2307076"/>
    <lineage>
        <taxon>Bacteria</taxon>
        <taxon>Pseudomonadati</taxon>
        <taxon>Pseudomonadota</taxon>
        <taxon>Alphaproteobacteria</taxon>
        <taxon>Acetobacterales</taxon>
        <taxon>Roseomonadaceae</taxon>
        <taxon>Roseomonas</taxon>
    </lineage>
</organism>
<dbReference type="PRINTS" id="PR00313">
    <property type="entry name" value="CABNDNGRPT"/>
</dbReference>
<dbReference type="SUPFAM" id="SSF51120">
    <property type="entry name" value="beta-Roll"/>
    <property type="match status" value="2"/>
</dbReference>
<dbReference type="EMBL" id="JALBUU010000039">
    <property type="protein sequence ID" value="MCI0755641.1"/>
    <property type="molecule type" value="Genomic_DNA"/>
</dbReference>
<dbReference type="RefSeq" id="WP_241793521.1">
    <property type="nucleotide sequence ID" value="NZ_JALBUU010000039.1"/>
</dbReference>
<evidence type="ECO:0008006" key="3">
    <source>
        <dbReference type="Google" id="ProtNLM"/>
    </source>
</evidence>
<evidence type="ECO:0000313" key="1">
    <source>
        <dbReference type="EMBL" id="MCI0755641.1"/>
    </source>
</evidence>
<gene>
    <name evidence="1" type="ORF">MON41_18260</name>
</gene>
<comment type="caution">
    <text evidence="1">The sequence shown here is derived from an EMBL/GenBank/DDBJ whole genome shotgun (WGS) entry which is preliminary data.</text>
</comment>
<reference evidence="1 2" key="1">
    <citation type="submission" date="2022-03" db="EMBL/GenBank/DDBJ databases">
        <title>Complete genome analysis of Roseomonas KG 17.1 : a prolific producer of plant growth promoters.</title>
        <authorList>
            <person name="Saadouli I."/>
            <person name="Najjari A."/>
            <person name="Mosbah A."/>
            <person name="Ouzari H.I."/>
        </authorList>
    </citation>
    <scope>NUCLEOTIDE SEQUENCE [LARGE SCALE GENOMIC DNA]</scope>
    <source>
        <strain evidence="1 2">KG17-1</strain>
    </source>
</reference>
<keyword evidence="2" id="KW-1185">Reference proteome</keyword>
<dbReference type="InterPro" id="IPR011049">
    <property type="entry name" value="Serralysin-like_metalloprot_C"/>
</dbReference>
<dbReference type="Pfam" id="PF00353">
    <property type="entry name" value="HemolysinCabind"/>
    <property type="match status" value="3"/>
</dbReference>
<dbReference type="Gene3D" id="2.160.20.160">
    <property type="match status" value="1"/>
</dbReference>
<evidence type="ECO:0000313" key="2">
    <source>
        <dbReference type="Proteomes" id="UP001201985"/>
    </source>
</evidence>
<sequence>MLGTSRADTLTAEEATRFVFGFGGNDQITAEGRSEGPGVSLFGGVGDDVITAGGARNLLFGGAGDDTIRLWFGNLGFTTDSWAYGGGGDDAMYAEGSGNTLHGGSGADSLEVNGFRVRDNAAYGGLGNDSVAGTGFNTKLDGGAGDDVLAGSSFGISVFYTEDDGTFMTGGAGTDTFNPVNSSLLLVYKDLDGTVSAGDEIGGVFNVITDYEAGERIGIGPLVRQDGPIDLVASRLGPPEYLSPDIEIGRYAEFRGALIGPGRFAVQEEGPDLMIVTASEDVADSYGTLVLQGWSGGDPLIA</sequence>
<proteinExistence type="predicted"/>
<dbReference type="Proteomes" id="UP001201985">
    <property type="component" value="Unassembled WGS sequence"/>
</dbReference>
<protein>
    <recommendedName>
        <fullName evidence="3">Calcium-binding protein</fullName>
    </recommendedName>
</protein>
<accession>A0ABS9W8L5</accession>
<name>A0ABS9W8L5_9PROT</name>